<gene>
    <name evidence="7" type="ORF">CLODIP_2_CD15403</name>
</gene>
<dbReference type="PANTHER" id="PTHR23317:SF26">
    <property type="entry name" value="ZIZIMIN, ISOFORM K"/>
    <property type="match status" value="1"/>
</dbReference>
<name>A0A8S1CWM3_9INSE</name>
<dbReference type="SMART" id="SM00233">
    <property type="entry name" value="PH"/>
    <property type="match status" value="1"/>
</dbReference>
<dbReference type="PROSITE" id="PS50003">
    <property type="entry name" value="PH_DOMAIN"/>
    <property type="match status" value="1"/>
</dbReference>
<dbReference type="SUPFAM" id="SSF48371">
    <property type="entry name" value="ARM repeat"/>
    <property type="match status" value="1"/>
</dbReference>
<dbReference type="Gene3D" id="2.60.40.150">
    <property type="entry name" value="C2 domain"/>
    <property type="match status" value="1"/>
</dbReference>
<dbReference type="Pfam" id="PF20422">
    <property type="entry name" value="DHR-2_Lobe_B"/>
    <property type="match status" value="1"/>
</dbReference>
<feature type="domain" description="DOCKER" evidence="6">
    <location>
        <begin position="1632"/>
        <end position="2062"/>
    </location>
</feature>
<proteinExistence type="inferred from homology"/>
<evidence type="ECO:0000259" key="5">
    <source>
        <dbReference type="PROSITE" id="PS51650"/>
    </source>
</evidence>
<dbReference type="InterPro" id="IPR043162">
    <property type="entry name" value="DOCK_C_lobe_C"/>
</dbReference>
<dbReference type="GO" id="GO:0007264">
    <property type="term" value="P:small GTPase-mediated signal transduction"/>
    <property type="evidence" value="ECO:0007669"/>
    <property type="project" value="InterPro"/>
</dbReference>
<dbReference type="InterPro" id="IPR011993">
    <property type="entry name" value="PH-like_dom_sf"/>
</dbReference>
<dbReference type="InterPro" id="IPR027007">
    <property type="entry name" value="C2_DOCK-type_domain"/>
</dbReference>
<organism evidence="7 8">
    <name type="scientific">Cloeon dipterum</name>
    <dbReference type="NCBI Taxonomy" id="197152"/>
    <lineage>
        <taxon>Eukaryota</taxon>
        <taxon>Metazoa</taxon>
        <taxon>Ecdysozoa</taxon>
        <taxon>Arthropoda</taxon>
        <taxon>Hexapoda</taxon>
        <taxon>Insecta</taxon>
        <taxon>Pterygota</taxon>
        <taxon>Palaeoptera</taxon>
        <taxon>Ephemeroptera</taxon>
        <taxon>Pisciforma</taxon>
        <taxon>Baetidae</taxon>
        <taxon>Cloeon</taxon>
    </lineage>
</organism>
<dbReference type="Pfam" id="PF06920">
    <property type="entry name" value="DHR-2_Lobe_A"/>
    <property type="match status" value="1"/>
</dbReference>
<keyword evidence="2" id="KW-0344">Guanine-nucleotide releasing factor</keyword>
<dbReference type="OrthoDB" id="47328at2759"/>
<dbReference type="PROSITE" id="PS51651">
    <property type="entry name" value="DOCKER"/>
    <property type="match status" value="1"/>
</dbReference>
<dbReference type="InterPro" id="IPR035892">
    <property type="entry name" value="C2_domain_sf"/>
</dbReference>
<dbReference type="SUPFAM" id="SSF50729">
    <property type="entry name" value="PH domain-like"/>
    <property type="match status" value="1"/>
</dbReference>
<feature type="domain" description="C2 DOCK-type" evidence="5">
    <location>
        <begin position="607"/>
        <end position="789"/>
    </location>
</feature>
<evidence type="ECO:0000259" key="6">
    <source>
        <dbReference type="PROSITE" id="PS51651"/>
    </source>
</evidence>
<protein>
    <recommendedName>
        <fullName evidence="9">Dedicator of cytokinesis protein 9</fullName>
    </recommendedName>
</protein>
<dbReference type="Gene3D" id="1.20.58.740">
    <property type="match status" value="1"/>
</dbReference>
<dbReference type="InterPro" id="IPR026791">
    <property type="entry name" value="DOCK"/>
</dbReference>
<evidence type="ECO:0000313" key="8">
    <source>
        <dbReference type="Proteomes" id="UP000494165"/>
    </source>
</evidence>
<accession>A0A8S1CWM3</accession>
<dbReference type="GO" id="GO:0005085">
    <property type="term" value="F:guanyl-nucleotide exchange factor activity"/>
    <property type="evidence" value="ECO:0007669"/>
    <property type="project" value="UniProtKB-KW"/>
</dbReference>
<keyword evidence="1" id="KW-0597">Phosphoprotein</keyword>
<dbReference type="InterPro" id="IPR021816">
    <property type="entry name" value="DOCK_C/D_N"/>
</dbReference>
<dbReference type="Gene3D" id="1.25.40.410">
    <property type="match status" value="1"/>
</dbReference>
<dbReference type="InterPro" id="IPR046773">
    <property type="entry name" value="DOCKER_Lobe_C"/>
</dbReference>
<evidence type="ECO:0000256" key="3">
    <source>
        <dbReference type="PROSITE-ProRule" id="PRU00983"/>
    </source>
</evidence>
<dbReference type="Pfam" id="PF20421">
    <property type="entry name" value="DHR-2_Lobe_C"/>
    <property type="match status" value="1"/>
</dbReference>
<dbReference type="InterPro" id="IPR027357">
    <property type="entry name" value="DOCKER_dom"/>
</dbReference>
<sequence>MAAHLRETMSQVVRETSSHVPAPEIVTPIEESFFYTHQTMFRKLYCLANFERCCLLCQARESLRSYNTNWNLVHYKYSSFGGTYHDLPKTPKPEELREEIYEIDADIDASDESSDRSVDITKQGILLKGPESGQERIFVNLASKTFKRRYCYLKKEVDGTYILEMQKPEKRGEPKSDFVMDFCTEVVKNPKRGRYAFELKFVGSSSGSSSKVVCFAAETEAEMNDWVAALSLIVAQNKQNEDKKSSERESISSPAAHAFSFGTLKGLENSMIPELVRYSRETDSSIATARQDNRRRLFAVCPHLPESVAKKESLEATVEPYREHFGLRLMVKCVGFSLKLHSHVGDDKVSQIEPYFLILAIFDARDNRKLTENIQFDVNTDEAKAMLAEAISDSEENGTKENGVEASYPPEWSSIPHKYLNNLRQAIVSVSNPHPEVYLVLRVEKVLQGAINQSTEPYIRPGRDCKIAQKAHKTAKICCQRLGKYRMPFAWAARPLFRHTSGQLDMSAQFSPLYRQEPNKLNDEELLKMLQDFKKPDKMSRLTTIPASINISVTFITDPPENSLTTSLVPIKPFNPSSEIMASTEVAEFENHLAVENPGRQPYSVPCHHLYVYPKQLCFEAQKIFAKARNLACVVELRDSDAEDAKAIKCIYQVPGNDLLADQFICPVLHHNRSPSWYSEVKLRLPVCLSQTHHLLFRFYHVTCDVTKKTSLGGSNSNTSVESSVGFAWLPLSTDGRIETGDKDLAIAASLPDGYLAVKPLGLGKGYSGPEVTWLDGHKSLFRVGLRLVSTLATTDGHLHNMFVQAEKLLEPKPVQLPPNELETSKVLKAGHAIHISTLLNFLPTILNLLFNLLAKCGNVGTVGIDTMRLLLHIVTQTKDAGRHDALVAYVKYVYGSSHSGDGGPPLHEQLAVHMPALLDSLAATEMHLALQLMSHSGFFLEILAKSMAQHLLATGRIKMLRNERFSVDFTASLEKMLDTLAPRVINHFKDHKEHAQELNTSIAVFLKRCLSLMDRGVVLGLIGRYSHRFNSSEHAMLSEYKYSFLGTVCCHEHFIPLNIPLAPPPLSPNNGQNWSAGQLNEDFCKQHFLAGLLLRELQHALNKEVYQVRRAAVRTLRDLMAKHELDSRYQNKGQLARIASLFLPWLEIAIDNRDRLPIVICRHRVGAKSTTVASSIADSNLGGSSSILSAASCPQNGLKDRANRNTLHFDSCGSPFFSGAHSRESVGFSAIAAQGVLVAGSTQSLESDDSTMSIDAASAASQETAIAKGPGSIGRNLMNNSPQPHLQHRDMLQASEAQDILLCYLFVVKHVGDQCLVAYWQHCSQTQLLGFFQLLHMSLMKFQYLGKRHQSGLASKLSLAAAPVTQSNGFRSRKANTLPARMEAPAFGTASESFVDQPNPISDTKSWKLGRTVSQHTLLEANMAAEVGLIVLDCVGLYCRQCRDSILTAEDSPITEKIFEIYLSFLQVGQCESILMHVFAALRAFVNNFSPVLFQGSAKICGLLCSELLRCCNSKLSKTRQEACAIVYLLMRSNFEFTGRQGLTRMHLQLVISVSRLLGNMDVLNNSRMQESLSMINNFASSDKAMKMTRFPKEVRQLTTRMRNVLMATAQMREHNHEPEVLNELQLNLADSYSCTPELRMTWLQALAENHTKANSYSEAALCHLHMAALQSEYLKQKGILSWGAEAFADISPNITEDEKNLKVDSGAAETQFTEASLTEQLTLCSDLLERAERYELQVPLYRLITPLYESRRDYNAMAAAFRHLAQSCTKASECATRGGRRLLGTYYRVSFYGQACFDENTQGVEYIYKEPKVTSLAELSERLTHQFASKFGHGAVKIVCDTDRAGSDRKEDGGWVLVTHVTPYWEPSELGSRLTLFERTHHNVRKFMFDTPFTRNGPAQGEPSEQWKRRTILTTSKSFPYLVRRLPVVDKSVMEMNPLIVALHEMKQRVADMEEVVYCNPPDAKRLQLLLQGSVCVQVNAGPMAYASAFLDPTKNAEYSEDDLEQLRDIFRDFVNVCSDALHLNAKLVSSEQHSYQEMLSETFQKMCQDLGALMSEPNLLEEDLMSKRQSCVLFSAISGLQNESSYT</sequence>
<dbReference type="InterPro" id="IPR046770">
    <property type="entry name" value="DOCKER_Lobe_B"/>
</dbReference>
<dbReference type="PANTHER" id="PTHR23317">
    <property type="entry name" value="DEDICATOR OF CYTOKINESIS DOCK"/>
    <property type="match status" value="1"/>
</dbReference>
<comment type="caution">
    <text evidence="7">The sequence shown here is derived from an EMBL/GenBank/DDBJ whole genome shotgun (WGS) entry which is preliminary data.</text>
</comment>
<evidence type="ECO:0000313" key="7">
    <source>
        <dbReference type="EMBL" id="CAB3372181.1"/>
    </source>
</evidence>
<dbReference type="Pfam" id="PF14429">
    <property type="entry name" value="DOCK-C2"/>
    <property type="match status" value="1"/>
</dbReference>
<dbReference type="InterPro" id="IPR001849">
    <property type="entry name" value="PH_domain"/>
</dbReference>
<comment type="similarity">
    <text evidence="3">Belongs to the DOCK family.</text>
</comment>
<keyword evidence="8" id="KW-1185">Reference proteome</keyword>
<dbReference type="InterPro" id="IPR016024">
    <property type="entry name" value="ARM-type_fold"/>
</dbReference>
<dbReference type="Proteomes" id="UP000494165">
    <property type="component" value="Unassembled WGS sequence"/>
</dbReference>
<evidence type="ECO:0008006" key="9">
    <source>
        <dbReference type="Google" id="ProtNLM"/>
    </source>
</evidence>
<dbReference type="PROSITE" id="PS51650">
    <property type="entry name" value="C2_DOCK"/>
    <property type="match status" value="1"/>
</dbReference>
<dbReference type="InterPro" id="IPR043161">
    <property type="entry name" value="DOCK_C_lobe_A"/>
</dbReference>
<evidence type="ECO:0000256" key="2">
    <source>
        <dbReference type="ARBA" id="ARBA00022658"/>
    </source>
</evidence>
<dbReference type="Pfam" id="PF11878">
    <property type="entry name" value="DOCK_C-D_N"/>
    <property type="match status" value="1"/>
</dbReference>
<evidence type="ECO:0000259" key="4">
    <source>
        <dbReference type="PROSITE" id="PS50003"/>
    </source>
</evidence>
<reference evidence="7 8" key="1">
    <citation type="submission" date="2020-04" db="EMBL/GenBank/DDBJ databases">
        <authorList>
            <person name="Alioto T."/>
            <person name="Alioto T."/>
            <person name="Gomez Garrido J."/>
        </authorList>
    </citation>
    <scope>NUCLEOTIDE SEQUENCE [LARGE SCALE GENOMIC DNA]</scope>
</reference>
<feature type="domain" description="PH" evidence="4">
    <location>
        <begin position="119"/>
        <end position="235"/>
    </location>
</feature>
<evidence type="ECO:0000256" key="1">
    <source>
        <dbReference type="ARBA" id="ARBA00022553"/>
    </source>
</evidence>
<dbReference type="InterPro" id="IPR046769">
    <property type="entry name" value="DOCKER_Lobe_A"/>
</dbReference>
<dbReference type="Pfam" id="PF00169">
    <property type="entry name" value="PH"/>
    <property type="match status" value="1"/>
</dbReference>
<dbReference type="EMBL" id="CADEPI010000069">
    <property type="protein sequence ID" value="CAB3372181.1"/>
    <property type="molecule type" value="Genomic_DNA"/>
</dbReference>
<dbReference type="Gene3D" id="2.30.29.30">
    <property type="entry name" value="Pleckstrin-homology domain (PH domain)/Phosphotyrosine-binding domain (PTB)"/>
    <property type="match status" value="1"/>
</dbReference>